<evidence type="ECO:0000313" key="2">
    <source>
        <dbReference type="EMBL" id="CAB5126228.1"/>
    </source>
</evidence>
<reference evidence="2" key="1">
    <citation type="submission" date="2020-05" db="EMBL/GenBank/DDBJ databases">
        <authorList>
            <person name="Chiriac C."/>
            <person name="Salcher M."/>
            <person name="Ghai R."/>
            <person name="Kavagutti S V."/>
        </authorList>
    </citation>
    <scope>NUCLEOTIDE SEQUENCE</scope>
</reference>
<dbReference type="InterPro" id="IPR007235">
    <property type="entry name" value="Glyco_trans_28_C"/>
</dbReference>
<accession>A0A6J7W389</accession>
<dbReference type="AlphaFoldDB" id="A0A6J7W389"/>
<organism evidence="2">
    <name type="scientific">freshwater metagenome</name>
    <dbReference type="NCBI Taxonomy" id="449393"/>
    <lineage>
        <taxon>unclassified sequences</taxon>
        <taxon>metagenomes</taxon>
        <taxon>ecological metagenomes</taxon>
    </lineage>
</organism>
<dbReference type="GO" id="GO:0016758">
    <property type="term" value="F:hexosyltransferase activity"/>
    <property type="evidence" value="ECO:0007669"/>
    <property type="project" value="InterPro"/>
</dbReference>
<name>A0A6J7W389_9ZZZZ</name>
<dbReference type="Gene3D" id="3.40.50.2000">
    <property type="entry name" value="Glycogen Phosphorylase B"/>
    <property type="match status" value="2"/>
</dbReference>
<gene>
    <name evidence="2" type="ORF">UFOPK4422_01023</name>
</gene>
<dbReference type="CDD" id="cd03785">
    <property type="entry name" value="GT28_MurG"/>
    <property type="match status" value="1"/>
</dbReference>
<dbReference type="PANTHER" id="PTHR21015:SF22">
    <property type="entry name" value="GLYCOSYLTRANSFERASE"/>
    <property type="match status" value="1"/>
</dbReference>
<dbReference type="Pfam" id="PF04101">
    <property type="entry name" value="Glyco_tran_28_C"/>
    <property type="match status" value="1"/>
</dbReference>
<proteinExistence type="predicted"/>
<sequence>MAFPDSQLPRAVMTGAPVRRVVRSVDREQDRATARQRLGIDEARFFIGVIGGSQGSGMLNEITQQFVRRFADDDELAVRHVVGQRFFDDFKNPVSAGSTRGVQYQVIAYEDHMEDIYASVDLLIGRAGAGTIADVAATGTPSILIPWAGAADDHQTANAAWLVDSGAAIAMKESEVADSLIAKIEEVRGNRQLLVTVARNAHALGAQNRQGAIAELIRSLAQGVK</sequence>
<dbReference type="SUPFAM" id="SSF53756">
    <property type="entry name" value="UDP-Glycosyltransferase/glycogen phosphorylase"/>
    <property type="match status" value="1"/>
</dbReference>
<protein>
    <submittedName>
        <fullName evidence="2">Unannotated protein</fullName>
    </submittedName>
</protein>
<dbReference type="PANTHER" id="PTHR21015">
    <property type="entry name" value="UDP-N-ACETYLGLUCOSAMINE--N-ACETYLMURAMYL-(PENTAPEPTIDE) PYROPHOSPHORYL-UNDECAPRENOL N-ACETYLGLUCOSAMINE TRANSFERASE 1"/>
    <property type="match status" value="1"/>
</dbReference>
<feature type="domain" description="Glycosyl transferase family 28 C-terminal" evidence="1">
    <location>
        <begin position="47"/>
        <end position="202"/>
    </location>
</feature>
<dbReference type="EMBL" id="CAFBRX010000101">
    <property type="protein sequence ID" value="CAB5126228.1"/>
    <property type="molecule type" value="Genomic_DNA"/>
</dbReference>
<evidence type="ECO:0000259" key="1">
    <source>
        <dbReference type="Pfam" id="PF04101"/>
    </source>
</evidence>